<gene>
    <name evidence="1" type="ORF">SAMN05216388_10932</name>
</gene>
<name>A0A1H8WZB8_9EURY</name>
<sequence>MRNLRHEMLILSLQPVLGWVYMNFTAQKMGRTGFFSPFSAISTYYDKETINNSKMHLTKPISENRFLGGLSVGSVVICLNI</sequence>
<evidence type="ECO:0000313" key="1">
    <source>
        <dbReference type="EMBL" id="SEP33004.1"/>
    </source>
</evidence>
<dbReference type="Proteomes" id="UP000198775">
    <property type="component" value="Unassembled WGS sequence"/>
</dbReference>
<dbReference type="AlphaFoldDB" id="A0A1H8WZB8"/>
<proteinExistence type="predicted"/>
<evidence type="ECO:0000313" key="2">
    <source>
        <dbReference type="Proteomes" id="UP000198775"/>
    </source>
</evidence>
<protein>
    <submittedName>
        <fullName evidence="1">Uncharacterized protein</fullName>
    </submittedName>
</protein>
<keyword evidence="2" id="KW-1185">Reference proteome</keyword>
<dbReference type="EMBL" id="FOCX01000093">
    <property type="protein sequence ID" value="SEP33004.1"/>
    <property type="molecule type" value="Genomic_DNA"/>
</dbReference>
<organism evidence="1 2">
    <name type="scientific">Halorientalis persicus</name>
    <dbReference type="NCBI Taxonomy" id="1367881"/>
    <lineage>
        <taxon>Archaea</taxon>
        <taxon>Methanobacteriati</taxon>
        <taxon>Methanobacteriota</taxon>
        <taxon>Stenosarchaea group</taxon>
        <taxon>Halobacteria</taxon>
        <taxon>Halobacteriales</taxon>
        <taxon>Haloarculaceae</taxon>
        <taxon>Halorientalis</taxon>
    </lineage>
</organism>
<accession>A0A1H8WZB8</accession>
<reference evidence="2" key="1">
    <citation type="submission" date="2016-10" db="EMBL/GenBank/DDBJ databases">
        <authorList>
            <person name="Varghese N."/>
            <person name="Submissions S."/>
        </authorList>
    </citation>
    <scope>NUCLEOTIDE SEQUENCE [LARGE SCALE GENOMIC DNA]</scope>
    <source>
        <strain evidence="2">IBRC-M 10043</strain>
    </source>
</reference>